<dbReference type="PANTHER" id="PTHR11085:SF4">
    <property type="entry name" value="NAD-DEPENDENT PROTEIN DEACYLASE"/>
    <property type="match status" value="1"/>
</dbReference>
<keyword evidence="2" id="KW-0808">Transferase</keyword>
<accession>A0A1G7HMV8</accession>
<feature type="domain" description="Deacetylase sirtuin-type" evidence="5">
    <location>
        <begin position="1"/>
        <end position="254"/>
    </location>
</feature>
<feature type="active site" description="Proton acceptor" evidence="4">
    <location>
        <position position="127"/>
    </location>
</feature>
<evidence type="ECO:0000256" key="4">
    <source>
        <dbReference type="PROSITE-ProRule" id="PRU00236"/>
    </source>
</evidence>
<evidence type="ECO:0000256" key="2">
    <source>
        <dbReference type="ARBA" id="ARBA00022679"/>
    </source>
</evidence>
<dbReference type="Proteomes" id="UP000199406">
    <property type="component" value="Unassembled WGS sequence"/>
</dbReference>
<dbReference type="InterPro" id="IPR026590">
    <property type="entry name" value="Ssirtuin_cat_dom"/>
</dbReference>
<gene>
    <name evidence="6" type="ORF">SAMN05660662_0699</name>
</gene>
<dbReference type="GO" id="GO:0017136">
    <property type="term" value="F:histone deacetylase activity, NAD-dependent"/>
    <property type="evidence" value="ECO:0007669"/>
    <property type="project" value="TreeGrafter"/>
</dbReference>
<evidence type="ECO:0000256" key="1">
    <source>
        <dbReference type="ARBA" id="ARBA00012928"/>
    </source>
</evidence>
<feature type="binding site" evidence="4">
    <location>
        <position position="138"/>
    </location>
    <ligand>
        <name>Zn(2+)</name>
        <dbReference type="ChEBI" id="CHEBI:29105"/>
    </ligand>
</feature>
<dbReference type="Gene3D" id="3.40.50.1220">
    <property type="entry name" value="TPP-binding domain"/>
    <property type="match status" value="1"/>
</dbReference>
<protein>
    <recommendedName>
        <fullName evidence="1">protein acetyllysine N-acetyltransferase</fullName>
        <ecNumber evidence="1">2.3.1.286</ecNumber>
    </recommendedName>
</protein>
<dbReference type="EC" id="2.3.1.286" evidence="1"/>
<dbReference type="SUPFAM" id="SSF52467">
    <property type="entry name" value="DHS-like NAD/FAD-binding domain"/>
    <property type="match status" value="1"/>
</dbReference>
<keyword evidence="4" id="KW-0862">Zinc</keyword>
<feature type="binding site" evidence="4">
    <location>
        <position position="160"/>
    </location>
    <ligand>
        <name>Zn(2+)</name>
        <dbReference type="ChEBI" id="CHEBI:29105"/>
    </ligand>
</feature>
<dbReference type="PANTHER" id="PTHR11085">
    <property type="entry name" value="NAD-DEPENDENT PROTEIN DEACYLASE SIRTUIN-5, MITOCHONDRIAL-RELATED"/>
    <property type="match status" value="1"/>
</dbReference>
<dbReference type="AlphaFoldDB" id="A0A1G7HMV8"/>
<dbReference type="GO" id="GO:0070403">
    <property type="term" value="F:NAD+ binding"/>
    <property type="evidence" value="ECO:0007669"/>
    <property type="project" value="InterPro"/>
</dbReference>
<dbReference type="InterPro" id="IPR029035">
    <property type="entry name" value="DHS-like_NAD/FAD-binding_dom"/>
</dbReference>
<evidence type="ECO:0000313" key="7">
    <source>
        <dbReference type="Proteomes" id="UP000199406"/>
    </source>
</evidence>
<name>A0A1G7HMV8_9ACTN</name>
<evidence type="ECO:0000313" key="6">
    <source>
        <dbReference type="EMBL" id="SDF01349.1"/>
    </source>
</evidence>
<feature type="binding site" evidence="4">
    <location>
        <position position="135"/>
    </location>
    <ligand>
        <name>Zn(2+)</name>
        <dbReference type="ChEBI" id="CHEBI:29105"/>
    </ligand>
</feature>
<reference evidence="7" key="1">
    <citation type="submission" date="2016-10" db="EMBL/GenBank/DDBJ databases">
        <authorList>
            <person name="Varghese N."/>
            <person name="Submissions S."/>
        </authorList>
    </citation>
    <scope>NUCLEOTIDE SEQUENCE [LARGE SCALE GENOMIC DNA]</scope>
    <source>
        <strain evidence="7">DSM 44268</strain>
    </source>
</reference>
<dbReference type="InterPro" id="IPR026591">
    <property type="entry name" value="Sirtuin_cat_small_dom_sf"/>
</dbReference>
<dbReference type="STRING" id="1550231.SAMN05660662_0699"/>
<dbReference type="Pfam" id="PF02146">
    <property type="entry name" value="SIR2"/>
    <property type="match status" value="1"/>
</dbReference>
<dbReference type="PROSITE" id="PS50305">
    <property type="entry name" value="SIRTUIN"/>
    <property type="match status" value="1"/>
</dbReference>
<keyword evidence="7" id="KW-1185">Reference proteome</keyword>
<organism evidence="6 7">
    <name type="scientific">Blastococcus aurantiacus</name>
    <dbReference type="NCBI Taxonomy" id="1550231"/>
    <lineage>
        <taxon>Bacteria</taxon>
        <taxon>Bacillati</taxon>
        <taxon>Actinomycetota</taxon>
        <taxon>Actinomycetes</taxon>
        <taxon>Geodermatophilales</taxon>
        <taxon>Geodermatophilaceae</taxon>
        <taxon>Blastococcus</taxon>
    </lineage>
</organism>
<keyword evidence="4" id="KW-0479">Metal-binding</keyword>
<dbReference type="CDD" id="cd01407">
    <property type="entry name" value="SIR2-fam"/>
    <property type="match status" value="1"/>
</dbReference>
<dbReference type="InterPro" id="IPR003000">
    <property type="entry name" value="Sirtuin"/>
</dbReference>
<dbReference type="Gene3D" id="3.30.1600.10">
    <property type="entry name" value="SIR2/SIRT2 'Small Domain"/>
    <property type="match status" value="1"/>
</dbReference>
<dbReference type="GO" id="GO:0046872">
    <property type="term" value="F:metal ion binding"/>
    <property type="evidence" value="ECO:0007669"/>
    <property type="project" value="UniProtKB-KW"/>
</dbReference>
<feature type="binding site" evidence="4">
    <location>
        <position position="163"/>
    </location>
    <ligand>
        <name>Zn(2+)</name>
        <dbReference type="ChEBI" id="CHEBI:29105"/>
    </ligand>
</feature>
<proteinExistence type="predicted"/>
<evidence type="ECO:0000259" key="5">
    <source>
        <dbReference type="PROSITE" id="PS50305"/>
    </source>
</evidence>
<evidence type="ECO:0000256" key="3">
    <source>
        <dbReference type="ARBA" id="ARBA00023027"/>
    </source>
</evidence>
<dbReference type="InterPro" id="IPR050134">
    <property type="entry name" value="NAD-dep_sirtuin_deacylases"/>
</dbReference>
<dbReference type="EMBL" id="FNBT01000001">
    <property type="protein sequence ID" value="SDF01349.1"/>
    <property type="molecule type" value="Genomic_DNA"/>
</dbReference>
<sequence>MDDVTGAVPEPLPDWLTAARRITVLTGAGISTDSGISDYRGPQGVWTRDPDAEKLVTLSYYLTDPEIRRRSWLLRQAMQDADPQPNAGHRALVDLERQGRLRALVTQNIDGLHQAAGSGAGLVHEIHGTVAEVVCTDCGDRTPIREALDRVAGGEPDPACPRCGGILKTATVYFGEMLDERVVEACNAAAADCDVFLAVGTSLQVWPAAGLADIAVRSGARLVVVNAQETPYDGVAALVVREPIGTSLPRLVGG</sequence>
<keyword evidence="3" id="KW-0520">NAD</keyword>